<dbReference type="AlphaFoldDB" id="A0A8J2W8H3"/>
<feature type="compositionally biased region" description="Polar residues" evidence="1">
    <location>
        <begin position="90"/>
        <end position="104"/>
    </location>
</feature>
<dbReference type="Proteomes" id="UP000789390">
    <property type="component" value="Unassembled WGS sequence"/>
</dbReference>
<dbReference type="OrthoDB" id="6387033at2759"/>
<keyword evidence="3" id="KW-1185">Reference proteome</keyword>
<reference evidence="2" key="1">
    <citation type="submission" date="2021-11" db="EMBL/GenBank/DDBJ databases">
        <authorList>
            <person name="Schell T."/>
        </authorList>
    </citation>
    <scope>NUCLEOTIDE SEQUENCE</scope>
    <source>
        <strain evidence="2">M5</strain>
    </source>
</reference>
<evidence type="ECO:0000313" key="2">
    <source>
        <dbReference type="EMBL" id="CAH0108866.1"/>
    </source>
</evidence>
<accession>A0A8J2W8H3</accession>
<feature type="region of interest" description="Disordered" evidence="1">
    <location>
        <begin position="159"/>
        <end position="183"/>
    </location>
</feature>
<evidence type="ECO:0000313" key="3">
    <source>
        <dbReference type="Proteomes" id="UP000789390"/>
    </source>
</evidence>
<protein>
    <submittedName>
        <fullName evidence="2">Uncharacterized protein</fullName>
    </submittedName>
</protein>
<sequence length="183" mass="20843">MDSDAVQKNEYPEKLNPFAENARLKEKTNNEDRNSWNPRKLFFSRHKRTPSSTTTLQLTKENVVVAEPVVEVEDEKEQLSRSVHRKMSRDTTPVESKCRTSNSTLRRKKRPAPAPPVNVESSLSSSSFTALSITDLSCRDTVEVETVLTITTITATTNERNERNEVDQLPLLNCHPNEEESEE</sequence>
<organism evidence="2 3">
    <name type="scientific">Daphnia galeata</name>
    <dbReference type="NCBI Taxonomy" id="27404"/>
    <lineage>
        <taxon>Eukaryota</taxon>
        <taxon>Metazoa</taxon>
        <taxon>Ecdysozoa</taxon>
        <taxon>Arthropoda</taxon>
        <taxon>Crustacea</taxon>
        <taxon>Branchiopoda</taxon>
        <taxon>Diplostraca</taxon>
        <taxon>Cladocera</taxon>
        <taxon>Anomopoda</taxon>
        <taxon>Daphniidae</taxon>
        <taxon>Daphnia</taxon>
    </lineage>
</organism>
<gene>
    <name evidence="2" type="ORF">DGAL_LOCUS12286</name>
</gene>
<evidence type="ECO:0000256" key="1">
    <source>
        <dbReference type="SAM" id="MobiDB-lite"/>
    </source>
</evidence>
<proteinExistence type="predicted"/>
<comment type="caution">
    <text evidence="2">The sequence shown here is derived from an EMBL/GenBank/DDBJ whole genome shotgun (WGS) entry which is preliminary data.</text>
</comment>
<feature type="region of interest" description="Disordered" evidence="1">
    <location>
        <begin position="1"/>
        <end position="54"/>
    </location>
</feature>
<name>A0A8J2W8H3_9CRUS</name>
<feature type="region of interest" description="Disordered" evidence="1">
    <location>
        <begin position="76"/>
        <end position="126"/>
    </location>
</feature>
<feature type="compositionally biased region" description="Basic and acidic residues" evidence="1">
    <location>
        <begin position="22"/>
        <end position="34"/>
    </location>
</feature>
<dbReference type="EMBL" id="CAKKLH010000288">
    <property type="protein sequence ID" value="CAH0108866.1"/>
    <property type="molecule type" value="Genomic_DNA"/>
</dbReference>
<feature type="compositionally biased region" description="Basic and acidic residues" evidence="1">
    <location>
        <begin position="1"/>
        <end position="13"/>
    </location>
</feature>